<dbReference type="Pfam" id="PF13768">
    <property type="entry name" value="VWA_3"/>
    <property type="match status" value="1"/>
</dbReference>
<dbReference type="InterPro" id="IPR050525">
    <property type="entry name" value="ECM_Assembly_Org"/>
</dbReference>
<dbReference type="PROSITE" id="PS50234">
    <property type="entry name" value="VWFA"/>
    <property type="match status" value="2"/>
</dbReference>
<dbReference type="AlphaFoldDB" id="A6I2P1"/>
<keyword evidence="2" id="KW-0964">Secreted</keyword>
<evidence type="ECO:0000256" key="7">
    <source>
        <dbReference type="SAM" id="MobiDB-lite"/>
    </source>
</evidence>
<keyword evidence="5" id="KW-0130">Cell adhesion</keyword>
<dbReference type="FunFam" id="3.40.50.410:FF:000004">
    <property type="entry name" value="collagen alpha-6(VI) chain"/>
    <property type="match status" value="1"/>
</dbReference>
<feature type="region of interest" description="Disordered" evidence="7">
    <location>
        <begin position="659"/>
        <end position="719"/>
    </location>
</feature>
<dbReference type="PANTHER" id="PTHR24020">
    <property type="entry name" value="COLLAGEN ALPHA"/>
    <property type="match status" value="1"/>
</dbReference>
<dbReference type="PRINTS" id="PR00453">
    <property type="entry name" value="VWFADOMAIN"/>
</dbReference>
<dbReference type="Pfam" id="PF00092">
    <property type="entry name" value="VWA"/>
    <property type="match status" value="2"/>
</dbReference>
<evidence type="ECO:0000313" key="10">
    <source>
        <dbReference type="Proteomes" id="UP000234681"/>
    </source>
</evidence>
<sequence length="719" mass="76973">MKEFMKDVIKMFHIGPDGVRFGVVQYSDKIISQFLLTQYTSMEKLGTAIGNIQQGGGGTTTGEALSKMALVFRNTARTNVAQYLIVITDGQSSDPVADAAQGLRDTGINIYAIGVRDANTTELEEIANNRVFFTDDFHFLKSIHQEVVRDICSFENCRSQKADIIFLIDGSESISSEDFEKIKDFVKRMVNQSNIGADKIQIGLLQFSSTPREEFTLKNNYSSKDEMCRAISNVTQINSGTETGKALNFTLPFFDISQGGRPGVHQYLIVITDGDSHDDIVSPAKALRDRNIIIFAIGVGKIQRAQLLAITNDQDKVYHEENFESLQNLEKEILYEVCTSQGCSMDLSVGVDTSTSSGRAQQELGRFLPGLLQQLALLSNISCEAPGQMEPRFRYVVPGSSSRPVFDSGFEKYNDETVQKFLVQQGSANNRLNVDFLKSLGETAIHSSSANVKVLLVFTDGLDEDLERLRRTSELLRSGEGNTICDTGSVFQDTIVEKACCYVCAKCYGDDGVRGDPGSLGKEGPRGPRGLPGLRGEEGCPGVRGPKGNPGDEGVEGLDGEQGDRGAAGSSGEKGSRGSQGLTGLPGPAGSRGEPGLRGDPGDPGIDNFIQGPKGEKGRRGRQGSSGFHGLLGETGSVGPWGSLGRRGLPGLKGVLGEAGELGYQGEPGYPGPQGPRGRQGPPGSFGQKGDAGAQNSVTQEKEVHGVSKGQEDSLVALV</sequence>
<dbReference type="GO" id="GO:0007155">
    <property type="term" value="P:cell adhesion"/>
    <property type="evidence" value="ECO:0007669"/>
    <property type="project" value="UniProtKB-KW"/>
</dbReference>
<dbReference type="InterPro" id="IPR036465">
    <property type="entry name" value="vWFA_dom_sf"/>
</dbReference>
<keyword evidence="4" id="KW-0677">Repeat</keyword>
<dbReference type="CDD" id="cd01472">
    <property type="entry name" value="vWA_collagen"/>
    <property type="match status" value="1"/>
</dbReference>
<keyword evidence="3" id="KW-0732">Signal</keyword>
<dbReference type="EMBL" id="CH473954">
    <property type="protein sequence ID" value="EDL77336.1"/>
    <property type="molecule type" value="Genomic_DNA"/>
</dbReference>
<gene>
    <name evidence="9" type="primary">RGD1564060_predicted</name>
    <name evidence="9" type="ORF">rCG_25359</name>
</gene>
<evidence type="ECO:0000259" key="8">
    <source>
        <dbReference type="PROSITE" id="PS50234"/>
    </source>
</evidence>
<evidence type="ECO:0000256" key="4">
    <source>
        <dbReference type="ARBA" id="ARBA00022737"/>
    </source>
</evidence>
<feature type="domain" description="VWFA" evidence="8">
    <location>
        <begin position="1"/>
        <end position="147"/>
    </location>
</feature>
<evidence type="ECO:0000256" key="5">
    <source>
        <dbReference type="ARBA" id="ARBA00022889"/>
    </source>
</evidence>
<feature type="compositionally biased region" description="Basic and acidic residues" evidence="7">
    <location>
        <begin position="700"/>
        <end position="712"/>
    </location>
</feature>
<feature type="region of interest" description="Disordered" evidence="7">
    <location>
        <begin position="514"/>
        <end position="643"/>
    </location>
</feature>
<keyword evidence="6" id="KW-0325">Glycoprotein</keyword>
<evidence type="ECO:0000256" key="6">
    <source>
        <dbReference type="ARBA" id="ARBA00023180"/>
    </source>
</evidence>
<name>A6I2P1_RAT</name>
<protein>
    <submittedName>
        <fullName evidence="9">Similar to procollagen, type VI, alpha 3 isoform 4 (Predicted)</fullName>
    </submittedName>
</protein>
<comment type="subcellular location">
    <subcellularLocation>
        <location evidence="1">Secreted</location>
    </subcellularLocation>
</comment>
<accession>A6I2P1</accession>
<evidence type="ECO:0000313" key="9">
    <source>
        <dbReference type="EMBL" id="EDL77336.1"/>
    </source>
</evidence>
<organism evidence="9 10">
    <name type="scientific">Rattus norvegicus</name>
    <name type="common">Rat</name>
    <dbReference type="NCBI Taxonomy" id="10116"/>
    <lineage>
        <taxon>Eukaryota</taxon>
        <taxon>Metazoa</taxon>
        <taxon>Chordata</taxon>
        <taxon>Craniata</taxon>
        <taxon>Vertebrata</taxon>
        <taxon>Euteleostomi</taxon>
        <taxon>Mammalia</taxon>
        <taxon>Eutheria</taxon>
        <taxon>Euarchontoglires</taxon>
        <taxon>Glires</taxon>
        <taxon>Rodentia</taxon>
        <taxon>Myomorpha</taxon>
        <taxon>Muroidea</taxon>
        <taxon>Muridae</taxon>
        <taxon>Murinae</taxon>
        <taxon>Rattus</taxon>
    </lineage>
</organism>
<dbReference type="Gene3D" id="3.40.50.410">
    <property type="entry name" value="von Willebrand factor, type A domain"/>
    <property type="match status" value="2"/>
</dbReference>
<dbReference type="InterPro" id="IPR002035">
    <property type="entry name" value="VWF_A"/>
</dbReference>
<evidence type="ECO:0000256" key="2">
    <source>
        <dbReference type="ARBA" id="ARBA00022525"/>
    </source>
</evidence>
<dbReference type="Proteomes" id="UP000234681">
    <property type="component" value="Chromosome 8"/>
</dbReference>
<evidence type="ECO:0000256" key="3">
    <source>
        <dbReference type="ARBA" id="ARBA00022729"/>
    </source>
</evidence>
<proteinExistence type="predicted"/>
<dbReference type="GO" id="GO:0005576">
    <property type="term" value="C:extracellular region"/>
    <property type="evidence" value="ECO:0007669"/>
    <property type="project" value="UniProtKB-SubCell"/>
</dbReference>
<dbReference type="SUPFAM" id="SSF53300">
    <property type="entry name" value="vWA-like"/>
    <property type="match status" value="3"/>
</dbReference>
<reference evidence="9 10" key="1">
    <citation type="submission" date="2005-09" db="EMBL/GenBank/DDBJ databases">
        <authorList>
            <person name="Mural R.J."/>
            <person name="Li P.W."/>
            <person name="Adams M.D."/>
            <person name="Amanatides P.G."/>
            <person name="Baden-Tillson H."/>
            <person name="Barnstead M."/>
            <person name="Chin S.H."/>
            <person name="Dew I."/>
            <person name="Evans C.A."/>
            <person name="Ferriera S."/>
            <person name="Flanigan M."/>
            <person name="Fosler C."/>
            <person name="Glodek A."/>
            <person name="Gu Z."/>
            <person name="Holt R.A."/>
            <person name="Jennings D."/>
            <person name="Kraft C.L."/>
            <person name="Lu F."/>
            <person name="Nguyen T."/>
            <person name="Nusskern D.R."/>
            <person name="Pfannkoch C.M."/>
            <person name="Sitter C."/>
            <person name="Sutton G.G."/>
            <person name="Venter J.C."/>
            <person name="Wang Z."/>
            <person name="Woodage T."/>
            <person name="Zheng X.H."/>
            <person name="Zhong F."/>
        </authorList>
    </citation>
    <scope>NUCLEOTIDE SEQUENCE [LARGE SCALE GENOMIC DNA]</scope>
    <source>
        <strain>BN</strain>
        <strain evidence="10">Sprague-Dawley</strain>
    </source>
</reference>
<dbReference type="SMART" id="SM00327">
    <property type="entry name" value="VWA"/>
    <property type="match status" value="2"/>
</dbReference>
<evidence type="ECO:0000256" key="1">
    <source>
        <dbReference type="ARBA" id="ARBA00004613"/>
    </source>
</evidence>
<dbReference type="PANTHER" id="PTHR24020:SF84">
    <property type="entry name" value="VWFA DOMAIN-CONTAINING PROTEIN"/>
    <property type="match status" value="1"/>
</dbReference>
<dbReference type="GO" id="GO:0031012">
    <property type="term" value="C:extracellular matrix"/>
    <property type="evidence" value="ECO:0007669"/>
    <property type="project" value="UniProtKB-ARBA"/>
</dbReference>
<dbReference type="InterPro" id="IPR008160">
    <property type="entry name" value="Collagen"/>
</dbReference>
<dbReference type="Pfam" id="PF01391">
    <property type="entry name" value="Collagen"/>
    <property type="match status" value="2"/>
</dbReference>
<feature type="domain" description="VWFA" evidence="8">
    <location>
        <begin position="163"/>
        <end position="333"/>
    </location>
</feature>